<gene>
    <name evidence="4" type="ORF">CLIB1423_01S04500</name>
</gene>
<dbReference type="PANTHER" id="PTHR10366:SF564">
    <property type="entry name" value="STEROL-4-ALPHA-CARBOXYLATE 3-DEHYDROGENASE, DECARBOXYLATING"/>
    <property type="match status" value="1"/>
</dbReference>
<dbReference type="Gene3D" id="3.40.50.720">
    <property type="entry name" value="NAD(P)-binding Rossmann-like Domain"/>
    <property type="match status" value="1"/>
</dbReference>
<feature type="domain" description="3-beta hydroxysteroid dehydrogenase/isomerase" evidence="3">
    <location>
        <begin position="6"/>
        <end position="248"/>
    </location>
</feature>
<evidence type="ECO:0000256" key="1">
    <source>
        <dbReference type="ARBA" id="ARBA00023002"/>
    </source>
</evidence>
<dbReference type="InterPro" id="IPR036291">
    <property type="entry name" value="NAD(P)-bd_dom_sf"/>
</dbReference>
<evidence type="ECO:0000256" key="2">
    <source>
        <dbReference type="ARBA" id="ARBA00023445"/>
    </source>
</evidence>
<name>A0A9P0VVD7_9ASCO</name>
<accession>A0A9P0VVD7</accession>
<evidence type="ECO:0000313" key="4">
    <source>
        <dbReference type="EMBL" id="CAH2350188.1"/>
    </source>
</evidence>
<dbReference type="SUPFAM" id="SSF51735">
    <property type="entry name" value="NAD(P)-binding Rossmann-fold domains"/>
    <property type="match status" value="1"/>
</dbReference>
<dbReference type="EMBL" id="CAKXYY010000001">
    <property type="protein sequence ID" value="CAH2350188.1"/>
    <property type="molecule type" value="Genomic_DNA"/>
</dbReference>
<sequence length="341" mass="37997">MSETVLVTGGTGFVGGYCILQLLQEGYNVRTTIRDLKKEDALRSTLKKLNINEEVLKSRFQVFQADLVSDQGWPEALIGCDYVHHVASPLPLQQPKDEDEVIKPAKEGTLRVIKFSEKAGVKKLIFTSSFAAIGYGHPDEKYLTEEDWAVPEKAPNAYIKSKGLAEKAAWEYLKTSGSNMKFTTINPTAIFGPKLPGGNPATSQIMEKLLDGSMALGCPKFSFGIIDVRDVAKIHILAMKLDATDNQRYLLTSRSEESSLLDIASIIRKNVDEEKGKKLPTRELPTILLRFMGLFSPQVRNILSTIRDKKRYNGQKARKDFSWVPIDPEISIMDTVNGLDS</sequence>
<organism evidence="4 5">
    <name type="scientific">[Candida] railenensis</name>
    <dbReference type="NCBI Taxonomy" id="45579"/>
    <lineage>
        <taxon>Eukaryota</taxon>
        <taxon>Fungi</taxon>
        <taxon>Dikarya</taxon>
        <taxon>Ascomycota</taxon>
        <taxon>Saccharomycotina</taxon>
        <taxon>Pichiomycetes</taxon>
        <taxon>Debaryomycetaceae</taxon>
        <taxon>Kurtzmaniella</taxon>
    </lineage>
</organism>
<dbReference type="OrthoDB" id="2735536at2759"/>
<comment type="caution">
    <text evidence="4">The sequence shown here is derived from an EMBL/GenBank/DDBJ whole genome shotgun (WGS) entry which is preliminary data.</text>
</comment>
<dbReference type="PANTHER" id="PTHR10366">
    <property type="entry name" value="NAD DEPENDENT EPIMERASE/DEHYDRATASE"/>
    <property type="match status" value="1"/>
</dbReference>
<keyword evidence="5" id="KW-1185">Reference proteome</keyword>
<reference evidence="4" key="1">
    <citation type="submission" date="2022-03" db="EMBL/GenBank/DDBJ databases">
        <authorList>
            <person name="Legras J.-L."/>
            <person name="Devillers H."/>
            <person name="Grondin C."/>
        </authorList>
    </citation>
    <scope>NUCLEOTIDE SEQUENCE</scope>
    <source>
        <strain evidence="4">CLIB 1423</strain>
    </source>
</reference>
<dbReference type="Pfam" id="PF01073">
    <property type="entry name" value="3Beta_HSD"/>
    <property type="match status" value="1"/>
</dbReference>
<dbReference type="FunFam" id="3.40.50.720:FF:000336">
    <property type="entry name" value="Aldehyde reductase"/>
    <property type="match status" value="1"/>
</dbReference>
<comment type="similarity">
    <text evidence="2">Belongs to the NAD(P)-dependent epimerase/dehydratase family. Dihydroflavonol-4-reductase subfamily.</text>
</comment>
<protein>
    <submittedName>
        <fullName evidence="4">NADPH-dependent methylglyoxal reductase Grp2p</fullName>
    </submittedName>
</protein>
<dbReference type="GO" id="GO:0006694">
    <property type="term" value="P:steroid biosynthetic process"/>
    <property type="evidence" value="ECO:0007669"/>
    <property type="project" value="InterPro"/>
</dbReference>
<dbReference type="AlphaFoldDB" id="A0A9P0VVD7"/>
<dbReference type="GO" id="GO:0016616">
    <property type="term" value="F:oxidoreductase activity, acting on the CH-OH group of donors, NAD or NADP as acceptor"/>
    <property type="evidence" value="ECO:0007669"/>
    <property type="project" value="InterPro"/>
</dbReference>
<dbReference type="Proteomes" id="UP000837801">
    <property type="component" value="Unassembled WGS sequence"/>
</dbReference>
<dbReference type="InterPro" id="IPR002225">
    <property type="entry name" value="3Beta_OHSteriod_DH/Estase"/>
</dbReference>
<keyword evidence="1" id="KW-0560">Oxidoreductase</keyword>
<proteinExistence type="inferred from homology"/>
<evidence type="ECO:0000313" key="5">
    <source>
        <dbReference type="Proteomes" id="UP000837801"/>
    </source>
</evidence>
<evidence type="ECO:0000259" key="3">
    <source>
        <dbReference type="Pfam" id="PF01073"/>
    </source>
</evidence>
<dbReference type="InterPro" id="IPR050425">
    <property type="entry name" value="NAD(P)_dehydrat-like"/>
</dbReference>